<evidence type="ECO:0000313" key="2">
    <source>
        <dbReference type="EMBL" id="NJB97041.1"/>
    </source>
</evidence>
<reference evidence="2 3" key="1">
    <citation type="submission" date="2020-03" db="EMBL/GenBank/DDBJ databases">
        <title>Genomic Encyclopedia of Type Strains, Phase IV (KMG-IV): sequencing the most valuable type-strain genomes for metagenomic binning, comparative biology and taxonomic classification.</title>
        <authorList>
            <person name="Goeker M."/>
        </authorList>
    </citation>
    <scope>NUCLEOTIDE SEQUENCE [LARGE SCALE GENOMIC DNA]</scope>
    <source>
        <strain evidence="2 3">DSM 7225</strain>
    </source>
</reference>
<dbReference type="Gene3D" id="2.30.30.40">
    <property type="entry name" value="SH3 Domains"/>
    <property type="match status" value="1"/>
</dbReference>
<dbReference type="InterPro" id="IPR003646">
    <property type="entry name" value="SH3-like_bac-type"/>
</dbReference>
<name>A0A7X5Y068_9SPHN</name>
<evidence type="ECO:0000259" key="1">
    <source>
        <dbReference type="SMART" id="SM00287"/>
    </source>
</evidence>
<feature type="domain" description="SH3b" evidence="1">
    <location>
        <begin position="54"/>
        <end position="117"/>
    </location>
</feature>
<comment type="caution">
    <text evidence="2">The sequence shown here is derived from an EMBL/GenBank/DDBJ whole genome shotgun (WGS) entry which is preliminary data.</text>
</comment>
<dbReference type="Pfam" id="PF06347">
    <property type="entry name" value="SH3_4"/>
    <property type="match status" value="2"/>
</dbReference>
<dbReference type="AlphaFoldDB" id="A0A7X5Y068"/>
<organism evidence="2 3">
    <name type="scientific">Sphingomonas trueperi</name>
    <dbReference type="NCBI Taxonomy" id="53317"/>
    <lineage>
        <taxon>Bacteria</taxon>
        <taxon>Pseudomonadati</taxon>
        <taxon>Pseudomonadota</taxon>
        <taxon>Alphaproteobacteria</taxon>
        <taxon>Sphingomonadales</taxon>
        <taxon>Sphingomonadaceae</taxon>
        <taxon>Sphingomonas</taxon>
    </lineage>
</organism>
<gene>
    <name evidence="2" type="ORF">GGR89_001347</name>
</gene>
<keyword evidence="3" id="KW-1185">Reference proteome</keyword>
<sequence length="185" mass="20164">MAKDWPVARIQSTVEAQGRLVDRRGMQQRRFSIGIAALALVALATPAHAERKPPYYASLKASKARMRSGPGRNYPTNWFYQRRGLPVKVLASYGAWVKVRDPDGAEGWMQANLLDDKRTAIVAGGIAELHSSPSGDSHISWRAAPGVVGKISACSGGWCWFDAAGRAGYVEQARIWGTEPGETVR</sequence>
<dbReference type="EMBL" id="JAATJB010000003">
    <property type="protein sequence ID" value="NJB97041.1"/>
    <property type="molecule type" value="Genomic_DNA"/>
</dbReference>
<protein>
    <submittedName>
        <fullName evidence="2">SH3-like domain-containing protein</fullName>
    </submittedName>
</protein>
<proteinExistence type="predicted"/>
<accession>A0A7X5Y068</accession>
<dbReference type="Proteomes" id="UP000531251">
    <property type="component" value="Unassembled WGS sequence"/>
</dbReference>
<dbReference type="SMART" id="SM00287">
    <property type="entry name" value="SH3b"/>
    <property type="match status" value="1"/>
</dbReference>
<evidence type="ECO:0000313" key="3">
    <source>
        <dbReference type="Proteomes" id="UP000531251"/>
    </source>
</evidence>
<dbReference type="InterPro" id="IPR010466">
    <property type="entry name" value="DUF1058"/>
</dbReference>